<feature type="region of interest" description="Disordered" evidence="6">
    <location>
        <begin position="617"/>
        <end position="649"/>
    </location>
</feature>
<organism evidence="8 9">
    <name type="scientific">Tetrahymena thermophila (strain SB210)</name>
    <dbReference type="NCBI Taxonomy" id="312017"/>
    <lineage>
        <taxon>Eukaryota</taxon>
        <taxon>Sar</taxon>
        <taxon>Alveolata</taxon>
        <taxon>Ciliophora</taxon>
        <taxon>Intramacronucleata</taxon>
        <taxon>Oligohymenophorea</taxon>
        <taxon>Hymenostomatida</taxon>
        <taxon>Tetrahymenina</taxon>
        <taxon>Tetrahymenidae</taxon>
        <taxon>Tetrahymena</taxon>
    </lineage>
</organism>
<dbReference type="SUPFAM" id="SSF49348">
    <property type="entry name" value="Clathrin adaptor appendage domain"/>
    <property type="match status" value="1"/>
</dbReference>
<dbReference type="GeneID" id="7838456"/>
<dbReference type="InterPro" id="IPR009028">
    <property type="entry name" value="Coatomer/calthrin_app_sub_C"/>
</dbReference>
<dbReference type="InterPro" id="IPR013037">
    <property type="entry name" value="Clathrin_b-adaptin_app_Ig-like"/>
</dbReference>
<keyword evidence="3" id="KW-0813">Transport</keyword>
<dbReference type="RefSeq" id="XP_001009684.3">
    <property type="nucleotide sequence ID" value="XM_001009684.3"/>
</dbReference>
<dbReference type="InterPro" id="IPR012295">
    <property type="entry name" value="TBP_dom_sf"/>
</dbReference>
<evidence type="ECO:0000256" key="4">
    <source>
        <dbReference type="ARBA" id="ARBA00022927"/>
    </source>
</evidence>
<dbReference type="GO" id="GO:0016192">
    <property type="term" value="P:vesicle-mediated transport"/>
    <property type="evidence" value="ECO:0007669"/>
    <property type="project" value="InterPro"/>
</dbReference>
<dbReference type="EMBL" id="GG662820">
    <property type="protein sequence ID" value="EAR89439.3"/>
    <property type="molecule type" value="Genomic_DNA"/>
</dbReference>
<dbReference type="AlphaFoldDB" id="Q22WH8"/>
<dbReference type="InterPro" id="IPR002553">
    <property type="entry name" value="Clathrin/coatomer_adapt-like_N"/>
</dbReference>
<dbReference type="InParanoid" id="Q22WH8"/>
<dbReference type="Pfam" id="PF09066">
    <property type="entry name" value="B2-adapt-app_C"/>
    <property type="match status" value="1"/>
</dbReference>
<dbReference type="GO" id="GO:0030131">
    <property type="term" value="C:clathrin adaptor complex"/>
    <property type="evidence" value="ECO:0007669"/>
    <property type="project" value="InterPro"/>
</dbReference>
<dbReference type="eggNOG" id="KOG1061">
    <property type="taxonomic scope" value="Eukaryota"/>
</dbReference>
<dbReference type="SUPFAM" id="SSF55711">
    <property type="entry name" value="Subdomain of clathrin and coatomer appendage domain"/>
    <property type="match status" value="1"/>
</dbReference>
<dbReference type="InterPro" id="IPR013041">
    <property type="entry name" value="Clathrin_app_Ig-like_sf"/>
</dbReference>
<dbReference type="KEGG" id="tet:TTHERM_00155580"/>
<keyword evidence="9" id="KW-1185">Reference proteome</keyword>
<feature type="domain" description="Beta-adaptin appendage C-terminal subdomain" evidence="7">
    <location>
        <begin position="879"/>
        <end position="990"/>
    </location>
</feature>
<evidence type="ECO:0000256" key="2">
    <source>
        <dbReference type="ARBA" id="ARBA00006613"/>
    </source>
</evidence>
<keyword evidence="4" id="KW-0653">Protein transport</keyword>
<dbReference type="InterPro" id="IPR026739">
    <property type="entry name" value="AP_beta"/>
</dbReference>
<protein>
    <submittedName>
        <fullName evidence="8">Adaptin amine-terminal region family protein</fullName>
    </submittedName>
</protein>
<dbReference type="Gene3D" id="1.25.10.10">
    <property type="entry name" value="Leucine-rich Repeat Variant"/>
    <property type="match status" value="1"/>
</dbReference>
<dbReference type="STRING" id="312017.Q22WH8"/>
<dbReference type="GO" id="GO:0006886">
    <property type="term" value="P:intracellular protein transport"/>
    <property type="evidence" value="ECO:0007669"/>
    <property type="project" value="InterPro"/>
</dbReference>
<dbReference type="InterPro" id="IPR011989">
    <property type="entry name" value="ARM-like"/>
</dbReference>
<accession>Q22WH8</accession>
<dbReference type="PANTHER" id="PTHR11134">
    <property type="entry name" value="ADAPTOR COMPLEX SUBUNIT BETA FAMILY MEMBER"/>
    <property type="match status" value="1"/>
</dbReference>
<name>Q22WH8_TETTS</name>
<proteinExistence type="inferred from homology"/>
<dbReference type="GO" id="GO:0012505">
    <property type="term" value="C:endomembrane system"/>
    <property type="evidence" value="ECO:0007669"/>
    <property type="project" value="UniProtKB-SubCell"/>
</dbReference>
<keyword evidence="5" id="KW-0472">Membrane</keyword>
<comment type="similarity">
    <text evidence="2">Belongs to the adaptor complexes large subunit family.</text>
</comment>
<sequence>MAYFDNQTSKGELYDLEQELNSDEFETKLYAVKKIIANMTVGKDVSPLFQSVLKCLQYPDIQLKKLVYLYIINYSRDKPDDSIMVVNLFRKDMENKGNPLLRALAVRTIGCLRVHKLNEYLVSPLKNCLEDVEPYVRKTAALCVPKVYEVSPQLIEEAGLIAMMQQLLNTESNGLVLANLLLSLQEISYMKGQLIPTINSDNLKKLLVAINECAEWGQISILDQLADYQAANDQEAELIIERVLPRLNHINPAVVLSTIKVVLRFLEYITKNELVDSILKKLSPSLVSLLNWDKPEVKYVILKSILHILQKRPNIMDQKLKSFFCFFNEPYYVKNEKLEVLVKICNEKNLDDLLNELSAYVAESDTEFVKRSIKALGSIAVRYDQACDKAFQIIVEVIKNIQSSQNVHSCSEYIQEIFITLQKIFRKYRVINPKNRDTMKLITPLISETYDPRSKASAAWIVGEYAEYIDDSLQIIQKMAENFSQEERLVQLEILTASVKIFVKYPQDSQQLIIHLLQVAAEDNQNPDVRDRAYMYWRMLATDPKKTQDTVLCNKPKIEELKIVTDPEFIEKMILTLGCVSSIFSKVPEEMFKHESIMRRKPIIINIENLKKEISQKNNTSSISSEKSNEAKAPSSQGNIDLLDVGDHQPQTTPEIAQPELKTSKTQDLIDLIDANDNVAPVQQIPNQISSPTQQQSGLDLYNMSGIQFQQPTTTITSQPAPPIQIQPLGGQSVEVDMFGDPIIPSQQPQIESFTEVPAEEVLKQDVKGNAGQSGLSVKANFINENNTVYLNLVITNHTQVAISNFLLQMRQNYFGFKPEAFPNVSLNPLTTQAFKIKINNSGNKDPNPPSIPLLFTVGLKCSLDVFLFQVPCLYHIFMLPDGELTKEDFKKFWMGQPELSFEVKNNFNKNYYQENVIKAHLKRNNIFHVATRPSPSGQGTFFFSCKTGEDFIFCIEISYVSDTSCKVICKSKHQNFIPLVLQLFNFLLTRQ</sequence>
<dbReference type="Gene3D" id="3.30.310.10">
    <property type="entry name" value="TATA-Binding Protein"/>
    <property type="match status" value="1"/>
</dbReference>
<evidence type="ECO:0000313" key="9">
    <source>
        <dbReference type="Proteomes" id="UP000009168"/>
    </source>
</evidence>
<evidence type="ECO:0000259" key="7">
    <source>
        <dbReference type="SMART" id="SM01020"/>
    </source>
</evidence>
<evidence type="ECO:0000256" key="3">
    <source>
        <dbReference type="ARBA" id="ARBA00022448"/>
    </source>
</evidence>
<gene>
    <name evidence="8" type="ORF">TTHERM_00155580</name>
</gene>
<dbReference type="Proteomes" id="UP000009168">
    <property type="component" value="Unassembled WGS sequence"/>
</dbReference>
<dbReference type="HOGENOM" id="CLU_006320_1_1_1"/>
<reference evidence="9" key="1">
    <citation type="journal article" date="2006" name="PLoS Biol.">
        <title>Macronuclear genome sequence of the ciliate Tetrahymena thermophila, a model eukaryote.</title>
        <authorList>
            <person name="Eisen J.A."/>
            <person name="Coyne R.S."/>
            <person name="Wu M."/>
            <person name="Wu D."/>
            <person name="Thiagarajan M."/>
            <person name="Wortman J.R."/>
            <person name="Badger J.H."/>
            <person name="Ren Q."/>
            <person name="Amedeo P."/>
            <person name="Jones K.M."/>
            <person name="Tallon L.J."/>
            <person name="Delcher A.L."/>
            <person name="Salzberg S.L."/>
            <person name="Silva J.C."/>
            <person name="Haas B.J."/>
            <person name="Majoros W.H."/>
            <person name="Farzad M."/>
            <person name="Carlton J.M."/>
            <person name="Smith R.K. Jr."/>
            <person name="Garg J."/>
            <person name="Pearlman R.E."/>
            <person name="Karrer K.M."/>
            <person name="Sun L."/>
            <person name="Manning G."/>
            <person name="Elde N.C."/>
            <person name="Turkewitz A.P."/>
            <person name="Asai D.J."/>
            <person name="Wilkes D.E."/>
            <person name="Wang Y."/>
            <person name="Cai H."/>
            <person name="Collins K."/>
            <person name="Stewart B.A."/>
            <person name="Lee S.R."/>
            <person name="Wilamowska K."/>
            <person name="Weinberg Z."/>
            <person name="Ruzzo W.L."/>
            <person name="Wloga D."/>
            <person name="Gaertig J."/>
            <person name="Frankel J."/>
            <person name="Tsao C.-C."/>
            <person name="Gorovsky M.A."/>
            <person name="Keeling P.J."/>
            <person name="Waller R.F."/>
            <person name="Patron N.J."/>
            <person name="Cherry J.M."/>
            <person name="Stover N.A."/>
            <person name="Krieger C.J."/>
            <person name="del Toro C."/>
            <person name="Ryder H.F."/>
            <person name="Williamson S.C."/>
            <person name="Barbeau R.A."/>
            <person name="Hamilton E.P."/>
            <person name="Orias E."/>
        </authorList>
    </citation>
    <scope>NUCLEOTIDE SEQUENCE [LARGE SCALE GENOMIC DNA]</scope>
    <source>
        <strain evidence="9">SB210</strain>
    </source>
</reference>
<evidence type="ECO:0000313" key="8">
    <source>
        <dbReference type="EMBL" id="EAR89439.3"/>
    </source>
</evidence>
<evidence type="ECO:0000256" key="5">
    <source>
        <dbReference type="ARBA" id="ARBA00023136"/>
    </source>
</evidence>
<feature type="compositionally biased region" description="Polar residues" evidence="6">
    <location>
        <begin position="617"/>
        <end position="626"/>
    </location>
</feature>
<evidence type="ECO:0000256" key="6">
    <source>
        <dbReference type="SAM" id="MobiDB-lite"/>
    </source>
</evidence>
<dbReference type="InterPro" id="IPR016024">
    <property type="entry name" value="ARM-type_fold"/>
</dbReference>
<dbReference type="SMART" id="SM01020">
    <property type="entry name" value="B2-adapt-app_C"/>
    <property type="match status" value="1"/>
</dbReference>
<dbReference type="OrthoDB" id="10254310at2759"/>
<dbReference type="Pfam" id="PF01602">
    <property type="entry name" value="Adaptin_N"/>
    <property type="match status" value="1"/>
</dbReference>
<dbReference type="InterPro" id="IPR015151">
    <property type="entry name" value="B-adaptin_app_sub_C"/>
</dbReference>
<dbReference type="SUPFAM" id="SSF48371">
    <property type="entry name" value="ARM repeat"/>
    <property type="match status" value="1"/>
</dbReference>
<evidence type="ECO:0000256" key="1">
    <source>
        <dbReference type="ARBA" id="ARBA00004308"/>
    </source>
</evidence>
<dbReference type="Gene3D" id="2.60.40.1150">
    <property type="match status" value="1"/>
</dbReference>
<comment type="subcellular location">
    <subcellularLocation>
        <location evidence="1">Endomembrane system</location>
    </subcellularLocation>
</comment>